<evidence type="ECO:0000313" key="2">
    <source>
        <dbReference type="EMBL" id="MBD3142280.1"/>
    </source>
</evidence>
<dbReference type="InterPro" id="IPR011256">
    <property type="entry name" value="Reg_factor_effector_dom_sf"/>
</dbReference>
<keyword evidence="3" id="KW-1185">Reference proteome</keyword>
<protein>
    <submittedName>
        <fullName evidence="2">GyrI-like domain-containing protein</fullName>
    </submittedName>
</protein>
<dbReference type="RefSeq" id="WP_191050115.1">
    <property type="nucleotide sequence ID" value="NZ_JACXRZ010000003.1"/>
</dbReference>
<dbReference type="InterPro" id="IPR029442">
    <property type="entry name" value="GyrI-like"/>
</dbReference>
<comment type="caution">
    <text evidence="2">The sequence shown here is derived from an EMBL/GenBank/DDBJ whole genome shotgun (WGS) entry which is preliminary data.</text>
</comment>
<proteinExistence type="predicted"/>
<gene>
    <name evidence="2" type="ORF">IEQ31_03645</name>
</gene>
<organism evidence="2 3">
    <name type="scientific">Microbispora bryophytorum subsp. camponoti</name>
    <dbReference type="NCBI Taxonomy" id="1677852"/>
    <lineage>
        <taxon>Bacteria</taxon>
        <taxon>Bacillati</taxon>
        <taxon>Actinomycetota</taxon>
        <taxon>Actinomycetes</taxon>
        <taxon>Streptosporangiales</taxon>
        <taxon>Streptosporangiaceae</taxon>
        <taxon>Microbispora</taxon>
    </lineage>
</organism>
<accession>A0ABR8KU73</accession>
<name>A0ABR8KU73_9ACTN</name>
<feature type="domain" description="GyrI-like small molecule binding" evidence="1">
    <location>
        <begin position="129"/>
        <end position="193"/>
    </location>
</feature>
<evidence type="ECO:0000313" key="3">
    <source>
        <dbReference type="Proteomes" id="UP000653231"/>
    </source>
</evidence>
<dbReference type="Proteomes" id="UP000653231">
    <property type="component" value="Unassembled WGS sequence"/>
</dbReference>
<reference evidence="2 3" key="1">
    <citation type="submission" date="2020-09" db="EMBL/GenBank/DDBJ databases">
        <title>Actinomycete isolated from the Camponotus japonicus Mayr.</title>
        <authorList>
            <person name="Gong X."/>
        </authorList>
    </citation>
    <scope>NUCLEOTIDE SEQUENCE [LARGE SCALE GENOMIC DNA]</scope>
    <source>
        <strain evidence="2 3">2C-HV3</strain>
    </source>
</reference>
<dbReference type="Pfam" id="PF06445">
    <property type="entry name" value="GyrI-like"/>
    <property type="match status" value="1"/>
</dbReference>
<dbReference type="SUPFAM" id="SSF55136">
    <property type="entry name" value="Probable bacterial effector-binding domain"/>
    <property type="match status" value="1"/>
</dbReference>
<evidence type="ECO:0000259" key="1">
    <source>
        <dbReference type="Pfam" id="PF06445"/>
    </source>
</evidence>
<dbReference type="Gene3D" id="3.20.80.10">
    <property type="entry name" value="Regulatory factor, effector binding domain"/>
    <property type="match status" value="1"/>
</dbReference>
<dbReference type="EMBL" id="JACXRZ010000003">
    <property type="protein sequence ID" value="MBD3142280.1"/>
    <property type="molecule type" value="Genomic_DNA"/>
</dbReference>
<sequence length="202" mass="21843">MNWYSAADTPELADFGPVTGLGVTGHGAPGGPAHLAAITALYAVAGPLTGLAGGLPMPALEGRWWVEDLTRHPLDVPRDEWHWHLFLRLQPSLHPSLHPAQDHPAQDPALDPALMEQAREAARPTPGIAAVQVVTFTDGRCVQMTHHGPFAEEPKSLALMDEFMRAHDLVPAGLHHEIYLSGVQETDPAAMRTILRQPVRSA</sequence>